<dbReference type="HOGENOM" id="CLU_2783415_0_0_1"/>
<proteinExistence type="predicted"/>
<sequence length="69" mass="7841">MRGYLPLPQSVSFDLITLGRIRFLPCSKTMLESGVLSQRPHAMESKSLTILLSLIVTKTSIYTYYDLFV</sequence>
<organism evidence="1">
    <name type="scientific">Oryza brachyantha</name>
    <name type="common">malo sina</name>
    <dbReference type="NCBI Taxonomy" id="4533"/>
    <lineage>
        <taxon>Eukaryota</taxon>
        <taxon>Viridiplantae</taxon>
        <taxon>Streptophyta</taxon>
        <taxon>Embryophyta</taxon>
        <taxon>Tracheophyta</taxon>
        <taxon>Spermatophyta</taxon>
        <taxon>Magnoliopsida</taxon>
        <taxon>Liliopsida</taxon>
        <taxon>Poales</taxon>
        <taxon>Poaceae</taxon>
        <taxon>BOP clade</taxon>
        <taxon>Oryzoideae</taxon>
        <taxon>Oryzeae</taxon>
        <taxon>Oryzinae</taxon>
        <taxon>Oryza</taxon>
    </lineage>
</organism>
<dbReference type="Proteomes" id="UP000006038">
    <property type="component" value="Chromosome 7"/>
</dbReference>
<keyword evidence="2" id="KW-1185">Reference proteome</keyword>
<dbReference type="EnsemblPlants" id="OB07G32640.1">
    <property type="protein sequence ID" value="OB07G32640.1"/>
    <property type="gene ID" value="OB07G32640"/>
</dbReference>
<reference evidence="1" key="2">
    <citation type="submission" date="2013-04" db="UniProtKB">
        <authorList>
            <consortium name="EnsemblPlants"/>
        </authorList>
    </citation>
    <scope>IDENTIFICATION</scope>
</reference>
<evidence type="ECO:0000313" key="2">
    <source>
        <dbReference type="Proteomes" id="UP000006038"/>
    </source>
</evidence>
<protein>
    <submittedName>
        <fullName evidence="1">Uncharacterized protein</fullName>
    </submittedName>
</protein>
<dbReference type="AlphaFoldDB" id="J3MPD2"/>
<reference evidence="1" key="1">
    <citation type="journal article" date="2013" name="Nat. Commun.">
        <title>Whole-genome sequencing of Oryza brachyantha reveals mechanisms underlying Oryza genome evolution.</title>
        <authorList>
            <person name="Chen J."/>
            <person name="Huang Q."/>
            <person name="Gao D."/>
            <person name="Wang J."/>
            <person name="Lang Y."/>
            <person name="Liu T."/>
            <person name="Li B."/>
            <person name="Bai Z."/>
            <person name="Luis Goicoechea J."/>
            <person name="Liang C."/>
            <person name="Chen C."/>
            <person name="Zhang W."/>
            <person name="Sun S."/>
            <person name="Liao Y."/>
            <person name="Zhang X."/>
            <person name="Yang L."/>
            <person name="Song C."/>
            <person name="Wang M."/>
            <person name="Shi J."/>
            <person name="Liu G."/>
            <person name="Liu J."/>
            <person name="Zhou H."/>
            <person name="Zhou W."/>
            <person name="Yu Q."/>
            <person name="An N."/>
            <person name="Chen Y."/>
            <person name="Cai Q."/>
            <person name="Wang B."/>
            <person name="Liu B."/>
            <person name="Min J."/>
            <person name="Huang Y."/>
            <person name="Wu H."/>
            <person name="Li Z."/>
            <person name="Zhang Y."/>
            <person name="Yin Y."/>
            <person name="Song W."/>
            <person name="Jiang J."/>
            <person name="Jackson S.A."/>
            <person name="Wing R.A."/>
            <person name="Wang J."/>
            <person name="Chen M."/>
        </authorList>
    </citation>
    <scope>NUCLEOTIDE SEQUENCE [LARGE SCALE GENOMIC DNA]</scope>
    <source>
        <strain evidence="1">cv. IRGC 101232</strain>
    </source>
</reference>
<dbReference type="Gramene" id="OB07G32640.1">
    <property type="protein sequence ID" value="OB07G32640.1"/>
    <property type="gene ID" value="OB07G32640"/>
</dbReference>
<name>J3MPD2_ORYBR</name>
<evidence type="ECO:0000313" key="1">
    <source>
        <dbReference type="EnsemblPlants" id="OB07G32640.1"/>
    </source>
</evidence>
<accession>J3MPD2</accession>